<dbReference type="GO" id="GO:0016272">
    <property type="term" value="C:prefoldin complex"/>
    <property type="evidence" value="ECO:0007669"/>
    <property type="project" value="InterPro"/>
</dbReference>
<comment type="caution">
    <text evidence="4">The sequence shown here is derived from an EMBL/GenBank/DDBJ whole genome shotgun (WGS) entry which is preliminary data.</text>
</comment>
<dbReference type="GO" id="GO:0051082">
    <property type="term" value="F:unfolded protein binding"/>
    <property type="evidence" value="ECO:0007669"/>
    <property type="project" value="InterPro"/>
</dbReference>
<dbReference type="PANTHER" id="PTHR20903">
    <property type="entry name" value="PREFOLDIN SUBUNIT 1-RELATED"/>
    <property type="match status" value="1"/>
</dbReference>
<organism evidence="4 5">
    <name type="scientific">Candida boidinii</name>
    <name type="common">Yeast</name>
    <dbReference type="NCBI Taxonomy" id="5477"/>
    <lineage>
        <taxon>Eukaryota</taxon>
        <taxon>Fungi</taxon>
        <taxon>Dikarya</taxon>
        <taxon>Ascomycota</taxon>
        <taxon>Saccharomycotina</taxon>
        <taxon>Pichiomycetes</taxon>
        <taxon>Pichiales</taxon>
        <taxon>Pichiaceae</taxon>
        <taxon>Ogataea</taxon>
        <taxon>Ogataea/Candida clade</taxon>
    </lineage>
</organism>
<evidence type="ECO:0000313" key="4">
    <source>
        <dbReference type="EMBL" id="GME67197.1"/>
    </source>
</evidence>
<dbReference type="EMBL" id="BSXN01000118">
    <property type="protein sequence ID" value="GME67197.1"/>
    <property type="molecule type" value="Genomic_DNA"/>
</dbReference>
<dbReference type="SUPFAM" id="SSF46579">
    <property type="entry name" value="Prefoldin"/>
    <property type="match status" value="1"/>
</dbReference>
<dbReference type="AlphaFoldDB" id="A0A9W6SY02"/>
<dbReference type="Proteomes" id="UP001165120">
    <property type="component" value="Unassembled WGS sequence"/>
</dbReference>
<reference evidence="4" key="1">
    <citation type="submission" date="2023-04" db="EMBL/GenBank/DDBJ databases">
        <title>Candida boidinii NBRC 10035.</title>
        <authorList>
            <person name="Ichikawa N."/>
            <person name="Sato H."/>
            <person name="Tonouchi N."/>
        </authorList>
    </citation>
    <scope>NUCLEOTIDE SEQUENCE</scope>
    <source>
        <strain evidence="4">NBRC 10035</strain>
    </source>
</reference>
<dbReference type="Pfam" id="PF01920">
    <property type="entry name" value="Prefoldin_2"/>
    <property type="match status" value="1"/>
</dbReference>
<dbReference type="Gene3D" id="1.10.287.370">
    <property type="match status" value="1"/>
</dbReference>
<evidence type="ECO:0000256" key="1">
    <source>
        <dbReference type="ARBA" id="ARBA00008045"/>
    </source>
</evidence>
<accession>A0A9W6SY02</accession>
<evidence type="ECO:0000313" key="5">
    <source>
        <dbReference type="Proteomes" id="UP001165120"/>
    </source>
</evidence>
<keyword evidence="3" id="KW-0175">Coiled coil</keyword>
<keyword evidence="2" id="KW-0143">Chaperone</keyword>
<gene>
    <name evidence="4" type="ORF">Cboi02_000062600</name>
</gene>
<evidence type="ECO:0000256" key="3">
    <source>
        <dbReference type="SAM" id="Coils"/>
    </source>
</evidence>
<feature type="coiled-coil region" evidence="3">
    <location>
        <begin position="58"/>
        <end position="85"/>
    </location>
</feature>
<sequence>MLIEMDAQLQKNKSELDITEISLSKLNQNNKIIELSKDEIKNSNVENVWKGIGKIFIKENTNDYINELNNDKKEYDEQISSLNKKKHYLETSIEKTFDSMNQIIKKNTSSSS</sequence>
<dbReference type="InterPro" id="IPR002777">
    <property type="entry name" value="PFD_beta-like"/>
</dbReference>
<dbReference type="PANTHER" id="PTHR20903:SF0">
    <property type="entry name" value="PREFOLDIN SUBUNIT 1"/>
    <property type="match status" value="1"/>
</dbReference>
<evidence type="ECO:0000256" key="2">
    <source>
        <dbReference type="ARBA" id="ARBA00023186"/>
    </source>
</evidence>
<name>A0A9W6SY02_CANBO</name>
<dbReference type="InterPro" id="IPR009053">
    <property type="entry name" value="Prefoldin"/>
</dbReference>
<proteinExistence type="inferred from homology"/>
<protein>
    <submittedName>
        <fullName evidence="4">Unnamed protein product</fullName>
    </submittedName>
</protein>
<keyword evidence="5" id="KW-1185">Reference proteome</keyword>
<dbReference type="GO" id="GO:0005737">
    <property type="term" value="C:cytoplasm"/>
    <property type="evidence" value="ECO:0007669"/>
    <property type="project" value="TreeGrafter"/>
</dbReference>
<comment type="similarity">
    <text evidence="1">Belongs to the prefoldin subunit beta family.</text>
</comment>
<dbReference type="GO" id="GO:0044183">
    <property type="term" value="F:protein folding chaperone"/>
    <property type="evidence" value="ECO:0007669"/>
    <property type="project" value="TreeGrafter"/>
</dbReference>